<name>A0A918IJN7_9ACTN</name>
<dbReference type="InterPro" id="IPR029062">
    <property type="entry name" value="Class_I_gatase-like"/>
</dbReference>
<dbReference type="Gene3D" id="3.40.50.880">
    <property type="match status" value="1"/>
</dbReference>
<dbReference type="Proteomes" id="UP000618795">
    <property type="component" value="Unassembled WGS sequence"/>
</dbReference>
<evidence type="ECO:0000256" key="1">
    <source>
        <dbReference type="SAM" id="MobiDB-lite"/>
    </source>
</evidence>
<dbReference type="SUPFAM" id="SSF52317">
    <property type="entry name" value="Class I glutamine amidotransferase-like"/>
    <property type="match status" value="1"/>
</dbReference>
<dbReference type="EMBL" id="BMTD01000019">
    <property type="protein sequence ID" value="GGV17718.1"/>
    <property type="molecule type" value="Genomic_DNA"/>
</dbReference>
<reference evidence="2" key="1">
    <citation type="journal article" date="2014" name="Int. J. Syst. Evol. Microbiol.">
        <title>Complete genome sequence of Corynebacterium casei LMG S-19264T (=DSM 44701T), isolated from a smear-ripened cheese.</title>
        <authorList>
            <consortium name="US DOE Joint Genome Institute (JGI-PGF)"/>
            <person name="Walter F."/>
            <person name="Albersmeier A."/>
            <person name="Kalinowski J."/>
            <person name="Ruckert C."/>
        </authorList>
    </citation>
    <scope>NUCLEOTIDE SEQUENCE</scope>
    <source>
        <strain evidence="2">JCM 4369</strain>
    </source>
</reference>
<feature type="compositionally biased region" description="Low complexity" evidence="1">
    <location>
        <begin position="68"/>
        <end position="96"/>
    </location>
</feature>
<feature type="region of interest" description="Disordered" evidence="1">
    <location>
        <begin position="68"/>
        <end position="107"/>
    </location>
</feature>
<evidence type="ECO:0000313" key="2">
    <source>
        <dbReference type="EMBL" id="GGV17718.1"/>
    </source>
</evidence>
<accession>A0A918IJN7</accession>
<dbReference type="AlphaFoldDB" id="A0A918IJN7"/>
<comment type="caution">
    <text evidence="2">The sequence shown here is derived from an EMBL/GenBank/DDBJ whole genome shotgun (WGS) entry which is preliminary data.</text>
</comment>
<protein>
    <submittedName>
        <fullName evidence="2">Uncharacterized protein</fullName>
    </submittedName>
</protein>
<sequence>MKYWAPWITTVGAVRSHPAPSVQSADGVEAECRPPAPYAVRDGRLITGQNPVSAEAVSDVVLAAAAGDRATGAETEQPVQRPGRPLPRGAARYPALGETAPCRRSFS</sequence>
<gene>
    <name evidence="2" type="ORF">GCM10010260_66590</name>
</gene>
<evidence type="ECO:0000313" key="3">
    <source>
        <dbReference type="Proteomes" id="UP000618795"/>
    </source>
</evidence>
<organism evidence="2 3">
    <name type="scientific">Streptomyces filipinensis</name>
    <dbReference type="NCBI Taxonomy" id="66887"/>
    <lineage>
        <taxon>Bacteria</taxon>
        <taxon>Bacillati</taxon>
        <taxon>Actinomycetota</taxon>
        <taxon>Actinomycetes</taxon>
        <taxon>Kitasatosporales</taxon>
        <taxon>Streptomycetaceae</taxon>
        <taxon>Streptomyces</taxon>
    </lineage>
</organism>
<reference evidence="2" key="2">
    <citation type="submission" date="2020-09" db="EMBL/GenBank/DDBJ databases">
        <authorList>
            <person name="Sun Q."/>
            <person name="Ohkuma M."/>
        </authorList>
    </citation>
    <scope>NUCLEOTIDE SEQUENCE</scope>
    <source>
        <strain evidence="2">JCM 4369</strain>
    </source>
</reference>
<proteinExistence type="predicted"/>
<keyword evidence="3" id="KW-1185">Reference proteome</keyword>